<evidence type="ECO:0000256" key="2">
    <source>
        <dbReference type="ARBA" id="ARBA00006730"/>
    </source>
</evidence>
<comment type="cofactor">
    <cofactor evidence="1 6">
        <name>FAD</name>
        <dbReference type="ChEBI" id="CHEBI:57692"/>
    </cofactor>
</comment>
<dbReference type="PANTHER" id="PTHR11530:SF25">
    <property type="entry name" value="FAD DEPENDENT OXIDOREDUCTASE DOMAIN-CONTAINING PROTEIN"/>
    <property type="match status" value="1"/>
</dbReference>
<evidence type="ECO:0000256" key="4">
    <source>
        <dbReference type="ARBA" id="ARBA00022827"/>
    </source>
</evidence>
<gene>
    <name evidence="8" type="ORF">Daesc_003631</name>
</gene>
<dbReference type="GO" id="GO:0019478">
    <property type="term" value="P:D-amino acid catabolic process"/>
    <property type="evidence" value="ECO:0007669"/>
    <property type="project" value="TreeGrafter"/>
</dbReference>
<evidence type="ECO:0000313" key="8">
    <source>
        <dbReference type="EMBL" id="KAK6955984.1"/>
    </source>
</evidence>
<feature type="binding site" evidence="6">
    <location>
        <position position="229"/>
    </location>
    <ligand>
        <name>FAD</name>
        <dbReference type="ChEBI" id="CHEBI:57692"/>
    </ligand>
</feature>
<comment type="similarity">
    <text evidence="2">Belongs to the DAMOX/DASOX family.</text>
</comment>
<proteinExistence type="inferred from homology"/>
<keyword evidence="5" id="KW-0560">Oxidoreductase</keyword>
<dbReference type="GO" id="GO:0071949">
    <property type="term" value="F:FAD binding"/>
    <property type="evidence" value="ECO:0007669"/>
    <property type="project" value="InterPro"/>
</dbReference>
<evidence type="ECO:0000256" key="6">
    <source>
        <dbReference type="PIRSR" id="PIRSR000189-1"/>
    </source>
</evidence>
<keyword evidence="4 6" id="KW-0274">FAD</keyword>
<dbReference type="EMBL" id="JBANMG010000003">
    <property type="protein sequence ID" value="KAK6955984.1"/>
    <property type="molecule type" value="Genomic_DNA"/>
</dbReference>
<dbReference type="GO" id="GO:0003884">
    <property type="term" value="F:D-amino-acid oxidase activity"/>
    <property type="evidence" value="ECO:0007669"/>
    <property type="project" value="InterPro"/>
</dbReference>
<dbReference type="Gene3D" id="3.40.50.720">
    <property type="entry name" value="NAD(P)-binding Rossmann-like Domain"/>
    <property type="match status" value="1"/>
</dbReference>
<dbReference type="GO" id="GO:0005737">
    <property type="term" value="C:cytoplasm"/>
    <property type="evidence" value="ECO:0007669"/>
    <property type="project" value="TreeGrafter"/>
</dbReference>
<dbReference type="Proteomes" id="UP001369815">
    <property type="component" value="Unassembled WGS sequence"/>
</dbReference>
<accession>A0AAX6MU07</accession>
<dbReference type="InterPro" id="IPR006076">
    <property type="entry name" value="FAD-dep_OxRdtase"/>
</dbReference>
<evidence type="ECO:0000256" key="3">
    <source>
        <dbReference type="ARBA" id="ARBA00022630"/>
    </source>
</evidence>
<name>A0AAX6MU07_9PEZI</name>
<feature type="binding site" evidence="6">
    <location>
        <position position="370"/>
    </location>
    <ligand>
        <name>D-dopa</name>
        <dbReference type="ChEBI" id="CHEBI:149689"/>
    </ligand>
</feature>
<feature type="binding site" evidence="6">
    <location>
        <begin position="64"/>
        <end position="65"/>
    </location>
    <ligand>
        <name>FAD</name>
        <dbReference type="ChEBI" id="CHEBI:57692"/>
    </ligand>
</feature>
<dbReference type="Pfam" id="PF01266">
    <property type="entry name" value="DAO"/>
    <property type="match status" value="1"/>
</dbReference>
<dbReference type="PIRSF" id="PIRSF000189">
    <property type="entry name" value="D-aa_oxidase"/>
    <property type="match status" value="1"/>
</dbReference>
<dbReference type="PANTHER" id="PTHR11530">
    <property type="entry name" value="D-AMINO ACID OXIDASE"/>
    <property type="match status" value="1"/>
</dbReference>
<dbReference type="Gene3D" id="3.30.9.10">
    <property type="entry name" value="D-Amino Acid Oxidase, subunit A, domain 2"/>
    <property type="match status" value="1"/>
</dbReference>
<feature type="binding site" evidence="6">
    <location>
        <position position="342"/>
    </location>
    <ligand>
        <name>D-dopa</name>
        <dbReference type="ChEBI" id="CHEBI:149689"/>
    </ligand>
</feature>
<keyword evidence="3" id="KW-0285">Flavoprotein</keyword>
<reference evidence="8 9" key="1">
    <citation type="journal article" date="2024" name="Front Chem Biol">
        <title>Unveiling the potential of Daldinia eschscholtzii MFLUCC 19-0629 through bioactivity and bioinformatics studies for enhanced sustainable agriculture production.</title>
        <authorList>
            <person name="Brooks S."/>
            <person name="Weaver J.A."/>
            <person name="Klomchit A."/>
            <person name="Alharthi S.A."/>
            <person name="Onlamun T."/>
            <person name="Nurani R."/>
            <person name="Vong T.K."/>
            <person name="Alberti F."/>
            <person name="Greco C."/>
        </authorList>
    </citation>
    <scope>NUCLEOTIDE SEQUENCE [LARGE SCALE GENOMIC DNA]</scope>
    <source>
        <strain evidence="8">MFLUCC 19-0629</strain>
    </source>
</reference>
<evidence type="ECO:0000259" key="7">
    <source>
        <dbReference type="Pfam" id="PF01266"/>
    </source>
</evidence>
<evidence type="ECO:0000256" key="5">
    <source>
        <dbReference type="ARBA" id="ARBA00023002"/>
    </source>
</evidence>
<comment type="caution">
    <text evidence="8">The sequence shown here is derived from an EMBL/GenBank/DDBJ whole genome shotgun (WGS) entry which is preliminary data.</text>
</comment>
<keyword evidence="9" id="KW-1185">Reference proteome</keyword>
<evidence type="ECO:0000313" key="9">
    <source>
        <dbReference type="Proteomes" id="UP001369815"/>
    </source>
</evidence>
<evidence type="ECO:0000256" key="1">
    <source>
        <dbReference type="ARBA" id="ARBA00001974"/>
    </source>
</evidence>
<dbReference type="InterPro" id="IPR023209">
    <property type="entry name" value="DAO"/>
</dbReference>
<dbReference type="SUPFAM" id="SSF51971">
    <property type="entry name" value="Nucleotide-binding domain"/>
    <property type="match status" value="1"/>
</dbReference>
<feature type="domain" description="FAD dependent oxidoreductase" evidence="7">
    <location>
        <begin position="26"/>
        <end position="385"/>
    </location>
</feature>
<sequence>MTLTLWKDISPMGQPLRQPSSKSPHVLIIGGGVTGLISAWVLLDKGYRVTVVSSAWVNDEQRLTSQIAGALWEFPPAVCGQHTDKISLAHSKHWSMTAYHIWDGIASIPALSEASGVRMMPSDFFFPEPVESDKAQVSKMTEIMASGVRGFYRGADIIDERGIDPSYGAVDAYELLAPVIDTDKAMVWLTELVESKGANLVTETIRGDLVEIEDGLRARFEADAIVNCTGLQAQELAGDESVYPIRGGLIRVINDGTDFPKIEAALTITADAAHSANEIIFLVPRNDNILLIGGITEPHEWNLDLNLNTPIIRRMRERCERFLPGLENARVDPEYPFAQGLRPFRGQNVRVERELRRTGSRIVHSYGHGGAGWSLSFGCARDVATLVDEALEGVPARPMSETAFERKAAGFQRPGPRR</sequence>
<organism evidence="8 9">
    <name type="scientific">Daldinia eschscholtzii</name>
    <dbReference type="NCBI Taxonomy" id="292717"/>
    <lineage>
        <taxon>Eukaryota</taxon>
        <taxon>Fungi</taxon>
        <taxon>Dikarya</taxon>
        <taxon>Ascomycota</taxon>
        <taxon>Pezizomycotina</taxon>
        <taxon>Sordariomycetes</taxon>
        <taxon>Xylariomycetidae</taxon>
        <taxon>Xylariales</taxon>
        <taxon>Hypoxylaceae</taxon>
        <taxon>Daldinia</taxon>
    </lineage>
</organism>
<dbReference type="SUPFAM" id="SSF54373">
    <property type="entry name" value="FAD-linked reductases, C-terminal domain"/>
    <property type="match status" value="1"/>
</dbReference>
<protein>
    <recommendedName>
        <fullName evidence="7">FAD dependent oxidoreductase domain-containing protein</fullName>
    </recommendedName>
</protein>
<dbReference type="AlphaFoldDB" id="A0AAX6MU07"/>